<dbReference type="InterPro" id="IPR000073">
    <property type="entry name" value="AB_hydrolase_1"/>
</dbReference>
<keyword evidence="3" id="KW-1185">Reference proteome</keyword>
<evidence type="ECO:0000313" key="3">
    <source>
        <dbReference type="Proteomes" id="UP001224392"/>
    </source>
</evidence>
<gene>
    <name evidence="2" type="ORF">MNKW57_14560</name>
</gene>
<keyword evidence="2" id="KW-0378">Hydrolase</keyword>
<dbReference type="Gene3D" id="3.40.50.1820">
    <property type="entry name" value="alpha/beta hydrolase"/>
    <property type="match status" value="1"/>
</dbReference>
<sequence>MHIEHLTMRIITAVFLLLGILMAPLVSVASPALAKPVAETQNSPFDSRPISFAVVDEVSIAYQDMGPQDGEPILLVMGLGAQMLHWGDAFVQGLIDEGYRVIAFDNRDAGLSQKFYEGSEPSMIWTMLQYKFGWEINSDYSIADMANDAVGLLDHLQVEKAHIVGASMGGMIAQHAVLAHPERFYSLVSMMSTTGAPDLPEAEQDALQALFGAGLPENTREEVVYRGVHAVKVIGSKKYFDEAQARSLVERQINRGRYKAGKLRQMQAVFADGDRTERLKAVKVPTLVLHGAEDPLVPPAHGKATADAIPGAEYMEIADMGHNLEPEVARSLIAGMVPFLQQASPAGAGVVDAGEPMDTEEMQEVVEQ</sequence>
<dbReference type="InterPro" id="IPR029058">
    <property type="entry name" value="AB_hydrolase_fold"/>
</dbReference>
<name>A0ABQ6LYI1_9GAMM</name>
<proteinExistence type="predicted"/>
<comment type="caution">
    <text evidence="2">The sequence shown here is derived from an EMBL/GenBank/DDBJ whole genome shotgun (WGS) entry which is preliminary data.</text>
</comment>
<dbReference type="InterPro" id="IPR050471">
    <property type="entry name" value="AB_hydrolase"/>
</dbReference>
<reference evidence="2 3" key="1">
    <citation type="submission" date="2023-04" db="EMBL/GenBank/DDBJ databases">
        <title>Marinobulbifer ophiurae gen. nov., sp. Nov., isolate from tissue of brittle star Ophioplocus japonicus.</title>
        <authorList>
            <person name="Kawano K."/>
            <person name="Sawayama S."/>
            <person name="Nakagawa S."/>
        </authorList>
    </citation>
    <scope>NUCLEOTIDE SEQUENCE [LARGE SCALE GENOMIC DNA]</scope>
    <source>
        <strain evidence="2 3">NKW57</strain>
    </source>
</reference>
<evidence type="ECO:0000259" key="1">
    <source>
        <dbReference type="Pfam" id="PF00561"/>
    </source>
</evidence>
<evidence type="ECO:0000313" key="2">
    <source>
        <dbReference type="EMBL" id="GMG87135.1"/>
    </source>
</evidence>
<dbReference type="GO" id="GO:0016787">
    <property type="term" value="F:hydrolase activity"/>
    <property type="evidence" value="ECO:0007669"/>
    <property type="project" value="UniProtKB-KW"/>
</dbReference>
<accession>A0ABQ6LYI1</accession>
<organism evidence="2 3">
    <name type="scientific">Biformimicrobium ophioploci</name>
    <dbReference type="NCBI Taxonomy" id="3036711"/>
    <lineage>
        <taxon>Bacteria</taxon>
        <taxon>Pseudomonadati</taxon>
        <taxon>Pseudomonadota</taxon>
        <taxon>Gammaproteobacteria</taxon>
        <taxon>Cellvibrionales</taxon>
        <taxon>Microbulbiferaceae</taxon>
        <taxon>Biformimicrobium</taxon>
    </lineage>
</organism>
<dbReference type="EMBL" id="BSYJ01000003">
    <property type="protein sequence ID" value="GMG87135.1"/>
    <property type="molecule type" value="Genomic_DNA"/>
</dbReference>
<protein>
    <submittedName>
        <fullName evidence="2">Alpha/beta hydrolase</fullName>
    </submittedName>
</protein>
<dbReference type="Pfam" id="PF00561">
    <property type="entry name" value="Abhydrolase_1"/>
    <property type="match status" value="1"/>
</dbReference>
<dbReference type="SUPFAM" id="SSF53474">
    <property type="entry name" value="alpha/beta-Hydrolases"/>
    <property type="match status" value="1"/>
</dbReference>
<dbReference type="PANTHER" id="PTHR43433">
    <property type="entry name" value="HYDROLASE, ALPHA/BETA FOLD FAMILY PROTEIN"/>
    <property type="match status" value="1"/>
</dbReference>
<dbReference type="PANTHER" id="PTHR43433:SF5">
    <property type="entry name" value="AB HYDROLASE-1 DOMAIN-CONTAINING PROTEIN"/>
    <property type="match status" value="1"/>
</dbReference>
<feature type="domain" description="AB hydrolase-1" evidence="1">
    <location>
        <begin position="72"/>
        <end position="323"/>
    </location>
</feature>
<dbReference type="Proteomes" id="UP001224392">
    <property type="component" value="Unassembled WGS sequence"/>
</dbReference>